<accession>A0A949WFN6</accession>
<dbReference type="Proteomes" id="UP001196379">
    <property type="component" value="Unassembled WGS sequence"/>
</dbReference>
<dbReference type="Proteomes" id="UP000732858">
    <property type="component" value="Unassembled WGS sequence"/>
</dbReference>
<evidence type="ECO:0000256" key="2">
    <source>
        <dbReference type="SAM" id="SignalP"/>
    </source>
</evidence>
<organism evidence="4 5">
    <name type="scientific">Ursidibacter maritimus</name>
    <dbReference type="NCBI Taxonomy" id="1331689"/>
    <lineage>
        <taxon>Bacteria</taxon>
        <taxon>Pseudomonadati</taxon>
        <taxon>Pseudomonadota</taxon>
        <taxon>Gammaproteobacteria</taxon>
        <taxon>Pasteurellales</taxon>
        <taxon>Pasteurellaceae</taxon>
        <taxon>Ursidibacter</taxon>
    </lineage>
</organism>
<evidence type="ECO:0000256" key="1">
    <source>
        <dbReference type="SAM" id="MobiDB-lite"/>
    </source>
</evidence>
<dbReference type="EMBL" id="JABUMC010000008">
    <property type="protein sequence ID" value="MBV6546600.1"/>
    <property type="molecule type" value="Genomic_DNA"/>
</dbReference>
<dbReference type="RefSeq" id="WP_157403418.1">
    <property type="nucleotide sequence ID" value="NZ_JABULY010000003.1"/>
</dbReference>
<dbReference type="OrthoDB" id="5678420at2"/>
<evidence type="ECO:0000313" key="5">
    <source>
        <dbReference type="Proteomes" id="UP000732858"/>
    </source>
</evidence>
<reference evidence="4 6" key="1">
    <citation type="journal article" date="2021" name="Mol. Ecol.">
        <title>Polar bear-adapted Ursidibacter maritimus are remarkably conserved after generations in captivity.</title>
        <authorList>
            <person name="Espinosa-Gongora C."/>
            <person name="Hansen M.J."/>
            <person name="Bertelsen M.F."/>
            <person name="Bojesen A.M."/>
        </authorList>
    </citation>
    <scope>NUCLEOTIDE SEQUENCE</scope>
    <source>
        <strain evidence="4">Pb43105x</strain>
        <strain evidence="3 6">Pb43106</strain>
    </source>
</reference>
<feature type="region of interest" description="Disordered" evidence="1">
    <location>
        <begin position="26"/>
        <end position="81"/>
    </location>
</feature>
<dbReference type="AlphaFoldDB" id="A0A949WFN6"/>
<gene>
    <name evidence="3" type="ORF">HT657_06565</name>
    <name evidence="4" type="ORF">HT672_04765</name>
</gene>
<evidence type="ECO:0000313" key="6">
    <source>
        <dbReference type="Proteomes" id="UP001196379"/>
    </source>
</evidence>
<feature type="chain" id="PRO_5037190761" evidence="2">
    <location>
        <begin position="20"/>
        <end position="210"/>
    </location>
</feature>
<sequence length="210" mass="22743">MNKFTKISAAALFALFLTACDKPAEKKVETPAAKPETTQTAKVEEKKAEEAKPAAEAPKAEQAPAAEAPKTDTAPTVDAQGVEDFKKLAAWNAEQEKEMATLQAGLQEKIATQDKAQIESAFTQFTAKVGNVIKSLDAVEIKNAEVQKLKDKLKESLSLSSELLSVSIKAMDGQPTPELQNEMKGKTEKLLQVATELQTIQAELQQKFAK</sequence>
<evidence type="ECO:0000313" key="3">
    <source>
        <dbReference type="EMBL" id="MBV6531795.1"/>
    </source>
</evidence>
<dbReference type="EMBL" id="JABULY010000003">
    <property type="protein sequence ID" value="MBV6531795.1"/>
    <property type="molecule type" value="Genomic_DNA"/>
</dbReference>
<dbReference type="GeneID" id="65549304"/>
<dbReference type="PROSITE" id="PS51257">
    <property type="entry name" value="PROKAR_LIPOPROTEIN"/>
    <property type="match status" value="1"/>
</dbReference>
<keyword evidence="4" id="KW-0449">Lipoprotein</keyword>
<keyword evidence="2" id="KW-0732">Signal</keyword>
<proteinExistence type="predicted"/>
<comment type="caution">
    <text evidence="4">The sequence shown here is derived from an EMBL/GenBank/DDBJ whole genome shotgun (WGS) entry which is preliminary data.</text>
</comment>
<name>A0A949WFN6_9PAST</name>
<keyword evidence="6" id="KW-1185">Reference proteome</keyword>
<protein>
    <submittedName>
        <fullName evidence="4">Lipoprotein HlpB</fullName>
    </submittedName>
</protein>
<evidence type="ECO:0000313" key="4">
    <source>
        <dbReference type="EMBL" id="MBV6546600.1"/>
    </source>
</evidence>
<feature type="signal peptide" evidence="2">
    <location>
        <begin position="1"/>
        <end position="19"/>
    </location>
</feature>
<feature type="compositionally biased region" description="Low complexity" evidence="1">
    <location>
        <begin position="54"/>
        <end position="68"/>
    </location>
</feature>
<feature type="compositionally biased region" description="Basic and acidic residues" evidence="1">
    <location>
        <begin position="42"/>
        <end position="53"/>
    </location>
</feature>